<sequence>MSKNRGGVFNFAFKTAKVASDIDNTSVSVGVQEGLYFKGGKAKTLYQEDFSTFSSEKFAVGAESQAIGSISQRIGQGSDFVKTTSGLDPYESFEVKGKYSDSWFGLYWGTITKIIGAIIVLGLIVYLIYRLIKLKFHLTIKSPLIWLILSSLVAAKLVILLVGGFVFLMELFNVSRWSGEFGVVLILLLMLVALVLALTLIFGPAVYLGSKFGVGYGVASVLLTVFLIIILATVSILFLKSLLGTPAVFIDPLISY</sequence>
<proteinExistence type="predicted"/>
<comment type="caution">
    <text evidence="2">The sequence shown here is derived from an EMBL/GenBank/DDBJ whole genome shotgun (WGS) entry which is preliminary data.</text>
</comment>
<keyword evidence="1" id="KW-0472">Membrane</keyword>
<evidence type="ECO:0000313" key="2">
    <source>
        <dbReference type="EMBL" id="OGY23702.1"/>
    </source>
</evidence>
<dbReference type="Proteomes" id="UP000177103">
    <property type="component" value="Unassembled WGS sequence"/>
</dbReference>
<organism evidence="2 3">
    <name type="scientific">Candidatus Woykebacteria bacterium RBG_13_40_7b</name>
    <dbReference type="NCBI Taxonomy" id="1802594"/>
    <lineage>
        <taxon>Bacteria</taxon>
        <taxon>Candidatus Woykeibacteriota</taxon>
    </lineage>
</organism>
<accession>A0A1G1W7Q7</accession>
<dbReference type="EMBL" id="MHCQ01000040">
    <property type="protein sequence ID" value="OGY23702.1"/>
    <property type="molecule type" value="Genomic_DNA"/>
</dbReference>
<feature type="transmembrane region" description="Helical" evidence="1">
    <location>
        <begin position="106"/>
        <end position="132"/>
    </location>
</feature>
<keyword evidence="1" id="KW-1133">Transmembrane helix</keyword>
<gene>
    <name evidence="2" type="ORF">A2Y57_03010</name>
</gene>
<dbReference type="AlphaFoldDB" id="A0A1G1W7Q7"/>
<feature type="transmembrane region" description="Helical" evidence="1">
    <location>
        <begin position="144"/>
        <end position="169"/>
    </location>
</feature>
<keyword evidence="1" id="KW-0812">Transmembrane</keyword>
<protein>
    <submittedName>
        <fullName evidence="2">Uncharacterized protein</fullName>
    </submittedName>
</protein>
<reference evidence="2 3" key="1">
    <citation type="journal article" date="2016" name="Nat. Commun.">
        <title>Thousands of microbial genomes shed light on interconnected biogeochemical processes in an aquifer system.</title>
        <authorList>
            <person name="Anantharaman K."/>
            <person name="Brown C.T."/>
            <person name="Hug L.A."/>
            <person name="Sharon I."/>
            <person name="Castelle C.J."/>
            <person name="Probst A.J."/>
            <person name="Thomas B.C."/>
            <person name="Singh A."/>
            <person name="Wilkins M.J."/>
            <person name="Karaoz U."/>
            <person name="Brodie E.L."/>
            <person name="Williams K.H."/>
            <person name="Hubbard S.S."/>
            <person name="Banfield J.F."/>
        </authorList>
    </citation>
    <scope>NUCLEOTIDE SEQUENCE [LARGE SCALE GENOMIC DNA]</scope>
</reference>
<evidence type="ECO:0000313" key="3">
    <source>
        <dbReference type="Proteomes" id="UP000177103"/>
    </source>
</evidence>
<evidence type="ECO:0000256" key="1">
    <source>
        <dbReference type="SAM" id="Phobius"/>
    </source>
</evidence>
<feature type="transmembrane region" description="Helical" evidence="1">
    <location>
        <begin position="181"/>
        <end position="202"/>
    </location>
</feature>
<feature type="transmembrane region" description="Helical" evidence="1">
    <location>
        <begin position="214"/>
        <end position="239"/>
    </location>
</feature>
<name>A0A1G1W7Q7_9BACT</name>